<protein>
    <submittedName>
        <fullName evidence="1">Uncharacterized protein</fullName>
    </submittedName>
</protein>
<dbReference type="Proteomes" id="UP000257109">
    <property type="component" value="Unassembled WGS sequence"/>
</dbReference>
<gene>
    <name evidence="1" type="ORF">CR513_00443</name>
</gene>
<sequence length="83" mass="10080">MKKSLVERGKRGDIRNFIMKGRDQVLSCFDYLDYEKVRMVTYEFRSYALRDKEGRRRHSDTWSDLKRELRLSSIPTLYARDLL</sequence>
<reference evidence="1" key="1">
    <citation type="submission" date="2018-05" db="EMBL/GenBank/DDBJ databases">
        <title>Draft genome of Mucuna pruriens seed.</title>
        <authorList>
            <person name="Nnadi N.E."/>
            <person name="Vos R."/>
            <person name="Hasami M.H."/>
            <person name="Devisetty U.K."/>
            <person name="Aguiy J.C."/>
        </authorList>
    </citation>
    <scope>NUCLEOTIDE SEQUENCE [LARGE SCALE GENOMIC DNA]</scope>
    <source>
        <strain evidence="1">JCA_2017</strain>
    </source>
</reference>
<organism evidence="1 2">
    <name type="scientific">Mucuna pruriens</name>
    <name type="common">Velvet bean</name>
    <name type="synonym">Dolichos pruriens</name>
    <dbReference type="NCBI Taxonomy" id="157652"/>
    <lineage>
        <taxon>Eukaryota</taxon>
        <taxon>Viridiplantae</taxon>
        <taxon>Streptophyta</taxon>
        <taxon>Embryophyta</taxon>
        <taxon>Tracheophyta</taxon>
        <taxon>Spermatophyta</taxon>
        <taxon>Magnoliopsida</taxon>
        <taxon>eudicotyledons</taxon>
        <taxon>Gunneridae</taxon>
        <taxon>Pentapetalae</taxon>
        <taxon>rosids</taxon>
        <taxon>fabids</taxon>
        <taxon>Fabales</taxon>
        <taxon>Fabaceae</taxon>
        <taxon>Papilionoideae</taxon>
        <taxon>50 kb inversion clade</taxon>
        <taxon>NPAAA clade</taxon>
        <taxon>indigoferoid/millettioid clade</taxon>
        <taxon>Phaseoleae</taxon>
        <taxon>Mucuna</taxon>
    </lineage>
</organism>
<keyword evidence="2" id="KW-1185">Reference proteome</keyword>
<dbReference type="EMBL" id="QJKJ01000067">
    <property type="protein sequence ID" value="RDY14486.1"/>
    <property type="molecule type" value="Genomic_DNA"/>
</dbReference>
<accession>A0A371IHE6</accession>
<dbReference type="AlphaFoldDB" id="A0A371IHE6"/>
<evidence type="ECO:0000313" key="1">
    <source>
        <dbReference type="EMBL" id="RDY14486.1"/>
    </source>
</evidence>
<evidence type="ECO:0000313" key="2">
    <source>
        <dbReference type="Proteomes" id="UP000257109"/>
    </source>
</evidence>
<dbReference type="OrthoDB" id="695705at2759"/>
<comment type="caution">
    <text evidence="1">The sequence shown here is derived from an EMBL/GenBank/DDBJ whole genome shotgun (WGS) entry which is preliminary data.</text>
</comment>
<proteinExistence type="predicted"/>
<name>A0A371IHE6_MUCPR</name>
<feature type="non-terminal residue" evidence="1">
    <location>
        <position position="1"/>
    </location>
</feature>